<organism evidence="1 2">
    <name type="scientific">Tribolium castaneum</name>
    <name type="common">Red flour beetle</name>
    <dbReference type="NCBI Taxonomy" id="7070"/>
    <lineage>
        <taxon>Eukaryota</taxon>
        <taxon>Metazoa</taxon>
        <taxon>Ecdysozoa</taxon>
        <taxon>Arthropoda</taxon>
        <taxon>Hexapoda</taxon>
        <taxon>Insecta</taxon>
        <taxon>Pterygota</taxon>
        <taxon>Neoptera</taxon>
        <taxon>Endopterygota</taxon>
        <taxon>Coleoptera</taxon>
        <taxon>Polyphaga</taxon>
        <taxon>Cucujiformia</taxon>
        <taxon>Tenebrionidae</taxon>
        <taxon>Tenebrionidae incertae sedis</taxon>
        <taxon>Tribolium</taxon>
    </lineage>
</organism>
<proteinExistence type="predicted"/>
<name>D7EIQ1_TRICA</name>
<protein>
    <submittedName>
        <fullName evidence="1">Uncharacterized protein</fullName>
    </submittedName>
</protein>
<evidence type="ECO:0000313" key="1">
    <source>
        <dbReference type="EMBL" id="EFA12202.1"/>
    </source>
</evidence>
<evidence type="ECO:0000313" key="2">
    <source>
        <dbReference type="Proteomes" id="UP000007266"/>
    </source>
</evidence>
<sequence>MSWLGGKLDQIQGKPQNAGLRQCVDPRDIRTPAVDILQHLHQFVVIVVFELELQCPREEQGHDQQCCEHHNSSSCCEWSSTSVEMKKRHYAGA</sequence>
<dbReference type="Proteomes" id="UP000007266">
    <property type="component" value="Unassembled WGS sequence"/>
</dbReference>
<keyword evidence="2" id="KW-1185">Reference proteome</keyword>
<dbReference type="InParanoid" id="D7EIQ1"/>
<reference evidence="1 2" key="2">
    <citation type="journal article" date="2010" name="Nucleic Acids Res.">
        <title>BeetleBase in 2010: revisions to provide comprehensive genomic information for Tribolium castaneum.</title>
        <authorList>
            <person name="Kim H.S."/>
            <person name="Murphy T."/>
            <person name="Xia J."/>
            <person name="Caragea D."/>
            <person name="Park Y."/>
            <person name="Beeman R.W."/>
            <person name="Lorenzen M.D."/>
            <person name="Butcher S."/>
            <person name="Manak J.R."/>
            <person name="Brown S.J."/>
        </authorList>
    </citation>
    <scope>NUCLEOTIDE SEQUENCE [LARGE SCALE GENOMIC DNA]</scope>
    <source>
        <strain evidence="1 2">Georgia GA2</strain>
    </source>
</reference>
<accession>D7EIQ1</accession>
<dbReference type="EMBL" id="KQ971409">
    <property type="protein sequence ID" value="EFA12202.1"/>
    <property type="molecule type" value="Genomic_DNA"/>
</dbReference>
<gene>
    <name evidence="1" type="primary">GLEAN_05117</name>
    <name evidence="1" type="ORF">TcasGA2_TC005117</name>
</gene>
<dbReference type="HOGENOM" id="CLU_2402548_0_0_1"/>
<dbReference type="AlphaFoldDB" id="D7EIQ1"/>
<reference evidence="1 2" key="1">
    <citation type="journal article" date="2008" name="Nature">
        <title>The genome of the model beetle and pest Tribolium castaneum.</title>
        <authorList>
            <consortium name="Tribolium Genome Sequencing Consortium"/>
            <person name="Richards S."/>
            <person name="Gibbs R.A."/>
            <person name="Weinstock G.M."/>
            <person name="Brown S.J."/>
            <person name="Denell R."/>
            <person name="Beeman R.W."/>
            <person name="Gibbs R."/>
            <person name="Beeman R.W."/>
            <person name="Brown S.J."/>
            <person name="Bucher G."/>
            <person name="Friedrich M."/>
            <person name="Grimmelikhuijzen C.J."/>
            <person name="Klingler M."/>
            <person name="Lorenzen M."/>
            <person name="Richards S."/>
            <person name="Roth S."/>
            <person name="Schroder R."/>
            <person name="Tautz D."/>
            <person name="Zdobnov E.M."/>
            <person name="Muzny D."/>
            <person name="Gibbs R.A."/>
            <person name="Weinstock G.M."/>
            <person name="Attaway T."/>
            <person name="Bell S."/>
            <person name="Buhay C.J."/>
            <person name="Chandrabose M.N."/>
            <person name="Chavez D."/>
            <person name="Clerk-Blankenburg K.P."/>
            <person name="Cree A."/>
            <person name="Dao M."/>
            <person name="Davis C."/>
            <person name="Chacko J."/>
            <person name="Dinh H."/>
            <person name="Dugan-Rocha S."/>
            <person name="Fowler G."/>
            <person name="Garner T.T."/>
            <person name="Garnes J."/>
            <person name="Gnirke A."/>
            <person name="Hawes A."/>
            <person name="Hernandez J."/>
            <person name="Hines S."/>
            <person name="Holder M."/>
            <person name="Hume J."/>
            <person name="Jhangiani S.N."/>
            <person name="Joshi V."/>
            <person name="Khan Z.M."/>
            <person name="Jackson L."/>
            <person name="Kovar C."/>
            <person name="Kowis A."/>
            <person name="Lee S."/>
            <person name="Lewis L.R."/>
            <person name="Margolis J."/>
            <person name="Morgan M."/>
            <person name="Nazareth L.V."/>
            <person name="Nguyen N."/>
            <person name="Okwuonu G."/>
            <person name="Parker D."/>
            <person name="Richards S."/>
            <person name="Ruiz S.J."/>
            <person name="Santibanez J."/>
            <person name="Savard J."/>
            <person name="Scherer S.E."/>
            <person name="Schneider B."/>
            <person name="Sodergren E."/>
            <person name="Tautz D."/>
            <person name="Vattahil S."/>
            <person name="Villasana D."/>
            <person name="White C.S."/>
            <person name="Wright R."/>
            <person name="Park Y."/>
            <person name="Beeman R.W."/>
            <person name="Lord J."/>
            <person name="Oppert B."/>
            <person name="Lorenzen M."/>
            <person name="Brown S."/>
            <person name="Wang L."/>
            <person name="Savard J."/>
            <person name="Tautz D."/>
            <person name="Richards S."/>
            <person name="Weinstock G."/>
            <person name="Gibbs R.A."/>
            <person name="Liu Y."/>
            <person name="Worley K."/>
            <person name="Weinstock G."/>
            <person name="Elsik C.G."/>
            <person name="Reese J.T."/>
            <person name="Elhaik E."/>
            <person name="Landan G."/>
            <person name="Graur D."/>
            <person name="Arensburger P."/>
            <person name="Atkinson P."/>
            <person name="Beeman R.W."/>
            <person name="Beidler J."/>
            <person name="Brown S.J."/>
            <person name="Demuth J.P."/>
            <person name="Drury D.W."/>
            <person name="Du Y.Z."/>
            <person name="Fujiwara H."/>
            <person name="Lorenzen M."/>
            <person name="Maselli V."/>
            <person name="Osanai M."/>
            <person name="Park Y."/>
            <person name="Robertson H.M."/>
            <person name="Tu Z."/>
            <person name="Wang J.J."/>
            <person name="Wang S."/>
            <person name="Richards S."/>
            <person name="Song H."/>
            <person name="Zhang L."/>
            <person name="Sodergren E."/>
            <person name="Werner D."/>
            <person name="Stanke M."/>
            <person name="Morgenstern B."/>
            <person name="Solovyev V."/>
            <person name="Kosarev P."/>
            <person name="Brown G."/>
            <person name="Chen H.C."/>
            <person name="Ermolaeva O."/>
            <person name="Hlavina W."/>
            <person name="Kapustin Y."/>
            <person name="Kiryutin B."/>
            <person name="Kitts P."/>
            <person name="Maglott D."/>
            <person name="Pruitt K."/>
            <person name="Sapojnikov V."/>
            <person name="Souvorov A."/>
            <person name="Mackey A.J."/>
            <person name="Waterhouse R.M."/>
            <person name="Wyder S."/>
            <person name="Zdobnov E.M."/>
            <person name="Zdobnov E.M."/>
            <person name="Wyder S."/>
            <person name="Kriventseva E.V."/>
            <person name="Kadowaki T."/>
            <person name="Bork P."/>
            <person name="Aranda M."/>
            <person name="Bao R."/>
            <person name="Beermann A."/>
            <person name="Berns N."/>
            <person name="Bolognesi R."/>
            <person name="Bonneton F."/>
            <person name="Bopp D."/>
            <person name="Brown S.J."/>
            <person name="Bucher G."/>
            <person name="Butts T."/>
            <person name="Chaumot A."/>
            <person name="Denell R.E."/>
            <person name="Ferrier D.E."/>
            <person name="Friedrich M."/>
            <person name="Gordon C.M."/>
            <person name="Jindra M."/>
            <person name="Klingler M."/>
            <person name="Lan Q."/>
            <person name="Lattorff H.M."/>
            <person name="Laudet V."/>
            <person name="von Levetsow C."/>
            <person name="Liu Z."/>
            <person name="Lutz R."/>
            <person name="Lynch J.A."/>
            <person name="da Fonseca R.N."/>
            <person name="Posnien N."/>
            <person name="Reuter R."/>
            <person name="Roth S."/>
            <person name="Savard J."/>
            <person name="Schinko J.B."/>
            <person name="Schmitt C."/>
            <person name="Schoppmeier M."/>
            <person name="Schroder R."/>
            <person name="Shippy T.D."/>
            <person name="Simonnet F."/>
            <person name="Marques-Souza H."/>
            <person name="Tautz D."/>
            <person name="Tomoyasu Y."/>
            <person name="Trauner J."/>
            <person name="Van der Zee M."/>
            <person name="Vervoort M."/>
            <person name="Wittkopp N."/>
            <person name="Wimmer E.A."/>
            <person name="Yang X."/>
            <person name="Jones A.K."/>
            <person name="Sattelle D.B."/>
            <person name="Ebert P.R."/>
            <person name="Nelson D."/>
            <person name="Scott J.G."/>
            <person name="Beeman R.W."/>
            <person name="Muthukrishnan S."/>
            <person name="Kramer K.J."/>
            <person name="Arakane Y."/>
            <person name="Beeman R.W."/>
            <person name="Zhu Q."/>
            <person name="Hogenkamp D."/>
            <person name="Dixit R."/>
            <person name="Oppert B."/>
            <person name="Jiang H."/>
            <person name="Zou Z."/>
            <person name="Marshall J."/>
            <person name="Elpidina E."/>
            <person name="Vinokurov K."/>
            <person name="Oppert C."/>
            <person name="Zou Z."/>
            <person name="Evans J."/>
            <person name="Lu Z."/>
            <person name="Zhao P."/>
            <person name="Sumathipala N."/>
            <person name="Altincicek B."/>
            <person name="Vilcinskas A."/>
            <person name="Williams M."/>
            <person name="Hultmark D."/>
            <person name="Hetru C."/>
            <person name="Jiang H."/>
            <person name="Grimmelikhuijzen C.J."/>
            <person name="Hauser F."/>
            <person name="Cazzamali G."/>
            <person name="Williamson M."/>
            <person name="Park Y."/>
            <person name="Li B."/>
            <person name="Tanaka Y."/>
            <person name="Predel R."/>
            <person name="Neupert S."/>
            <person name="Schachtner J."/>
            <person name="Verleyen P."/>
            <person name="Raible F."/>
            <person name="Bork P."/>
            <person name="Friedrich M."/>
            <person name="Walden K.K."/>
            <person name="Robertson H.M."/>
            <person name="Angeli S."/>
            <person name="Foret S."/>
            <person name="Bucher G."/>
            <person name="Schuetz S."/>
            <person name="Maleszka R."/>
            <person name="Wimmer E.A."/>
            <person name="Beeman R.W."/>
            <person name="Lorenzen M."/>
            <person name="Tomoyasu Y."/>
            <person name="Miller S.C."/>
            <person name="Grossmann D."/>
            <person name="Bucher G."/>
        </authorList>
    </citation>
    <scope>NUCLEOTIDE SEQUENCE [LARGE SCALE GENOMIC DNA]</scope>
    <source>
        <strain evidence="1 2">Georgia GA2</strain>
    </source>
</reference>